<dbReference type="PANTHER" id="PTHR44757">
    <property type="entry name" value="DIGUANYLATE CYCLASE DGCP"/>
    <property type="match status" value="1"/>
</dbReference>
<dbReference type="CDD" id="cd06225">
    <property type="entry name" value="HAMP"/>
    <property type="match status" value="1"/>
</dbReference>
<dbReference type="CDD" id="cd01948">
    <property type="entry name" value="EAL"/>
    <property type="match status" value="1"/>
</dbReference>
<dbReference type="AlphaFoldDB" id="A0A1I2ID22"/>
<dbReference type="SMART" id="SM00304">
    <property type="entry name" value="HAMP"/>
    <property type="match status" value="1"/>
</dbReference>
<dbReference type="PROSITE" id="PS50887">
    <property type="entry name" value="GGDEF"/>
    <property type="match status" value="1"/>
</dbReference>
<keyword evidence="3" id="KW-0472">Membrane</keyword>
<name>A0A1I2ID22_9ACTN</name>
<dbReference type="OrthoDB" id="23692at2"/>
<dbReference type="InterPro" id="IPR052155">
    <property type="entry name" value="Biofilm_reg_signaling"/>
</dbReference>
<dbReference type="Gene3D" id="3.30.70.270">
    <property type="match status" value="1"/>
</dbReference>
<protein>
    <submittedName>
        <fullName evidence="7">Diguanylate cyclase (GGDEF) domain-containing protein</fullName>
    </submittedName>
</protein>
<dbReference type="Pfam" id="PF00563">
    <property type="entry name" value="EAL"/>
    <property type="match status" value="1"/>
</dbReference>
<dbReference type="Gene3D" id="3.20.20.450">
    <property type="entry name" value="EAL domain"/>
    <property type="match status" value="1"/>
</dbReference>
<dbReference type="SUPFAM" id="SSF55073">
    <property type="entry name" value="Nucleotide cyclase"/>
    <property type="match status" value="1"/>
</dbReference>
<evidence type="ECO:0000313" key="7">
    <source>
        <dbReference type="EMBL" id="SFF38431.1"/>
    </source>
</evidence>
<feature type="domain" description="HAMP" evidence="5">
    <location>
        <begin position="341"/>
        <end position="393"/>
    </location>
</feature>
<accession>A0A1I2ID22</accession>
<dbReference type="InterPro" id="IPR003660">
    <property type="entry name" value="HAMP_dom"/>
</dbReference>
<dbReference type="SMART" id="SM00267">
    <property type="entry name" value="GGDEF"/>
    <property type="match status" value="1"/>
</dbReference>
<dbReference type="FunFam" id="3.30.70.270:FF:000001">
    <property type="entry name" value="Diguanylate cyclase domain protein"/>
    <property type="match status" value="1"/>
</dbReference>
<dbReference type="PROSITE" id="PS50883">
    <property type="entry name" value="EAL"/>
    <property type="match status" value="1"/>
</dbReference>
<dbReference type="NCBIfam" id="TIGR00254">
    <property type="entry name" value="GGDEF"/>
    <property type="match status" value="1"/>
</dbReference>
<dbReference type="SMART" id="SM00052">
    <property type="entry name" value="EAL"/>
    <property type="match status" value="1"/>
</dbReference>
<keyword evidence="1 3" id="KW-0812">Transmembrane</keyword>
<evidence type="ECO:0000256" key="3">
    <source>
        <dbReference type="SAM" id="Phobius"/>
    </source>
</evidence>
<dbReference type="InterPro" id="IPR001633">
    <property type="entry name" value="EAL_dom"/>
</dbReference>
<dbReference type="PANTHER" id="PTHR44757:SF2">
    <property type="entry name" value="BIOFILM ARCHITECTURE MAINTENANCE PROTEIN MBAA"/>
    <property type="match status" value="1"/>
</dbReference>
<dbReference type="Pfam" id="PF00990">
    <property type="entry name" value="GGDEF"/>
    <property type="match status" value="1"/>
</dbReference>
<feature type="transmembrane region" description="Helical" evidence="3">
    <location>
        <begin position="323"/>
        <end position="343"/>
    </location>
</feature>
<evidence type="ECO:0000313" key="8">
    <source>
        <dbReference type="Proteomes" id="UP000199645"/>
    </source>
</evidence>
<dbReference type="InterPro" id="IPR035919">
    <property type="entry name" value="EAL_sf"/>
</dbReference>
<evidence type="ECO:0000259" key="4">
    <source>
        <dbReference type="PROSITE" id="PS50883"/>
    </source>
</evidence>
<feature type="domain" description="EAL" evidence="4">
    <location>
        <begin position="576"/>
        <end position="832"/>
    </location>
</feature>
<dbReference type="FunFam" id="3.20.20.450:FF:000001">
    <property type="entry name" value="Cyclic di-GMP phosphodiesterase yahA"/>
    <property type="match status" value="1"/>
</dbReference>
<dbReference type="EMBL" id="FONV01000009">
    <property type="protein sequence ID" value="SFF38431.1"/>
    <property type="molecule type" value="Genomic_DNA"/>
</dbReference>
<gene>
    <name evidence="7" type="ORF">SAMN05421541_109416</name>
</gene>
<feature type="transmembrane region" description="Helical" evidence="3">
    <location>
        <begin position="28"/>
        <end position="50"/>
    </location>
</feature>
<dbReference type="InterPro" id="IPR043128">
    <property type="entry name" value="Rev_trsase/Diguanyl_cyclase"/>
</dbReference>
<evidence type="ECO:0000256" key="2">
    <source>
        <dbReference type="ARBA" id="ARBA00022989"/>
    </source>
</evidence>
<evidence type="ECO:0000259" key="6">
    <source>
        <dbReference type="PROSITE" id="PS50887"/>
    </source>
</evidence>
<dbReference type="SUPFAM" id="SSF158472">
    <property type="entry name" value="HAMP domain-like"/>
    <property type="match status" value="1"/>
</dbReference>
<evidence type="ECO:0000259" key="5">
    <source>
        <dbReference type="PROSITE" id="PS50885"/>
    </source>
</evidence>
<dbReference type="Proteomes" id="UP000199645">
    <property type="component" value="Unassembled WGS sequence"/>
</dbReference>
<dbReference type="Pfam" id="PF00672">
    <property type="entry name" value="HAMP"/>
    <property type="match status" value="1"/>
</dbReference>
<evidence type="ECO:0000256" key="1">
    <source>
        <dbReference type="ARBA" id="ARBA00022692"/>
    </source>
</evidence>
<dbReference type="GO" id="GO:0007165">
    <property type="term" value="P:signal transduction"/>
    <property type="evidence" value="ECO:0007669"/>
    <property type="project" value="InterPro"/>
</dbReference>
<organism evidence="7 8">
    <name type="scientific">Actinoplanes philippinensis</name>
    <dbReference type="NCBI Taxonomy" id="35752"/>
    <lineage>
        <taxon>Bacteria</taxon>
        <taxon>Bacillati</taxon>
        <taxon>Actinomycetota</taxon>
        <taxon>Actinomycetes</taxon>
        <taxon>Micromonosporales</taxon>
        <taxon>Micromonosporaceae</taxon>
        <taxon>Actinoplanes</taxon>
    </lineage>
</organism>
<sequence length="835" mass="90692">MGARLRAVLSLLLWPAAALIGRLRYAQKFLLVGLVLLVPLVVTANSYIAVQREQIDATVREQQGLRYLRTLLVLAGDMVQARRSAVSAGFDLSVNLDAALARVDEVDRQVSGSWQVHAEWGKTREAIVTTMEMATQAKSVQFTKYQEASDSILALIVTLGDRSGLIHDPDLDSNYIARMLQDWLPSLGDIAGRIADLLELNSQGQGDEQLKVFMELGKYFGVVSNSGQHLARAADAVAASGGDDGVVAAIRSQSRELHTVTEAMGGRLALAVKHQSLQQFPSHSADAVRVATNNYASVAVSSLDRLLQIRIERSTDRIERVQGWLGMGALLAVYLFAGFYISVATPVRRIVEALRAVAGGDLSRRVEISTKDEISFIAEVLNETIMTTEAATGRLALLASSDPLTSLPNRAAVLERLDAALLRVQQGSSLLAVLFIDLDRFKLVNDSFGHEAGDTVLRAVAERLITGMRRTDMVARLAGDEFVVISEEISEIGSAVSVAERIVASISEPIRIAVNDTHRDVAIGASIGIAFVATGNPVSADDLLRDADVAMYQAKQKGRGRVEIFDESLSAALEHRVRTEQDLRNAIQCDELVVFYQPIVEADTRSIVGFEALVRWQHPTRGLLAPDAFIPVAEESGLIVPLGAAVLLQACSQLSQWQRERPGCERLRMSVNVSALQLDHPSFIPTVAAVIETTDIDPASLWLEITETSLVADVERATAAFEALHDLGVGLALDDFGTGYSSLAYLQKFPMQALKIDRSFVDRLGRDPEAAVIVEMIIGVARTLRLLVIAEGVENEEQADELYGLGCTLYQGYHFGRPAPAEKQWQESGTSIVAV</sequence>
<dbReference type="SUPFAM" id="SSF141868">
    <property type="entry name" value="EAL domain-like"/>
    <property type="match status" value="1"/>
</dbReference>
<dbReference type="CDD" id="cd01949">
    <property type="entry name" value="GGDEF"/>
    <property type="match status" value="1"/>
</dbReference>
<proteinExistence type="predicted"/>
<keyword evidence="8" id="KW-1185">Reference proteome</keyword>
<dbReference type="PROSITE" id="PS50885">
    <property type="entry name" value="HAMP"/>
    <property type="match status" value="1"/>
</dbReference>
<dbReference type="STRING" id="35752.SAMN05421541_109416"/>
<dbReference type="Gene3D" id="6.10.340.10">
    <property type="match status" value="1"/>
</dbReference>
<reference evidence="7 8" key="1">
    <citation type="submission" date="2016-10" db="EMBL/GenBank/DDBJ databases">
        <authorList>
            <person name="de Groot N.N."/>
        </authorList>
    </citation>
    <scope>NUCLEOTIDE SEQUENCE [LARGE SCALE GENOMIC DNA]</scope>
    <source>
        <strain evidence="7 8">DSM 43019</strain>
    </source>
</reference>
<dbReference type="GO" id="GO:0016020">
    <property type="term" value="C:membrane"/>
    <property type="evidence" value="ECO:0007669"/>
    <property type="project" value="InterPro"/>
</dbReference>
<dbReference type="InterPro" id="IPR029787">
    <property type="entry name" value="Nucleotide_cyclase"/>
</dbReference>
<feature type="domain" description="GGDEF" evidence="6">
    <location>
        <begin position="429"/>
        <end position="567"/>
    </location>
</feature>
<dbReference type="RefSeq" id="WP_143133944.1">
    <property type="nucleotide sequence ID" value="NZ_BOMT01000052.1"/>
</dbReference>
<dbReference type="InterPro" id="IPR000160">
    <property type="entry name" value="GGDEF_dom"/>
</dbReference>
<keyword evidence="2 3" id="KW-1133">Transmembrane helix</keyword>